<proteinExistence type="inferred from homology"/>
<organism evidence="11 12">
    <name type="scientific">Phlebotomus papatasi</name>
    <name type="common">Sandfly</name>
    <dbReference type="NCBI Taxonomy" id="29031"/>
    <lineage>
        <taxon>Eukaryota</taxon>
        <taxon>Metazoa</taxon>
        <taxon>Ecdysozoa</taxon>
        <taxon>Arthropoda</taxon>
        <taxon>Hexapoda</taxon>
        <taxon>Insecta</taxon>
        <taxon>Pterygota</taxon>
        <taxon>Neoptera</taxon>
        <taxon>Endopterygota</taxon>
        <taxon>Diptera</taxon>
        <taxon>Nematocera</taxon>
        <taxon>Psychodoidea</taxon>
        <taxon>Psychodidae</taxon>
        <taxon>Phlebotomus</taxon>
        <taxon>Phlebotomus</taxon>
    </lineage>
</organism>
<evidence type="ECO:0000313" key="12">
    <source>
        <dbReference type="Proteomes" id="UP000092462"/>
    </source>
</evidence>
<accession>A0A3F2ZE86</accession>
<evidence type="ECO:0000256" key="7">
    <source>
        <dbReference type="ARBA" id="ARBA00023136"/>
    </source>
</evidence>
<keyword evidence="7 10" id="KW-0472">Membrane</keyword>
<dbReference type="AlphaFoldDB" id="A0A3F2ZE86"/>
<feature type="transmembrane region" description="Helical" evidence="10">
    <location>
        <begin position="284"/>
        <end position="305"/>
    </location>
</feature>
<feature type="transmembrane region" description="Helical" evidence="10">
    <location>
        <begin position="174"/>
        <end position="205"/>
    </location>
</feature>
<keyword evidence="6 10" id="KW-1133">Transmembrane helix</keyword>
<keyword evidence="5 10" id="KW-0552">Olfaction</keyword>
<dbReference type="GO" id="GO:0005549">
    <property type="term" value="F:odorant binding"/>
    <property type="evidence" value="ECO:0007669"/>
    <property type="project" value="InterPro"/>
</dbReference>
<comment type="subcellular location">
    <subcellularLocation>
        <location evidence="1 10">Cell membrane</location>
        <topology evidence="1 10">Multi-pass membrane protein</topology>
    </subcellularLocation>
</comment>
<feature type="transmembrane region" description="Helical" evidence="10">
    <location>
        <begin position="258"/>
        <end position="278"/>
    </location>
</feature>
<keyword evidence="8 10" id="KW-0675">Receptor</keyword>
<dbReference type="GO" id="GO:0004984">
    <property type="term" value="F:olfactory receptor activity"/>
    <property type="evidence" value="ECO:0007669"/>
    <property type="project" value="InterPro"/>
</dbReference>
<dbReference type="GO" id="GO:0005886">
    <property type="term" value="C:plasma membrane"/>
    <property type="evidence" value="ECO:0007669"/>
    <property type="project" value="UniProtKB-SubCell"/>
</dbReference>
<feature type="transmembrane region" description="Helical" evidence="10">
    <location>
        <begin position="65"/>
        <end position="84"/>
    </location>
</feature>
<dbReference type="PANTHER" id="PTHR21137">
    <property type="entry name" value="ODORANT RECEPTOR"/>
    <property type="match status" value="1"/>
</dbReference>
<dbReference type="InterPro" id="IPR004117">
    <property type="entry name" value="7tm6_olfct_rcpt"/>
</dbReference>
<dbReference type="Pfam" id="PF02949">
    <property type="entry name" value="7tm_6"/>
    <property type="match status" value="1"/>
</dbReference>
<keyword evidence="3 10" id="KW-0716">Sensory transduction</keyword>
<dbReference type="EnsemblMetazoa" id="PPAI013143-RA">
    <property type="protein sequence ID" value="PPAI013143-PA"/>
    <property type="gene ID" value="PPAI013143"/>
</dbReference>
<evidence type="ECO:0000256" key="6">
    <source>
        <dbReference type="ARBA" id="ARBA00022989"/>
    </source>
</evidence>
<evidence type="ECO:0000256" key="2">
    <source>
        <dbReference type="ARBA" id="ARBA00022475"/>
    </source>
</evidence>
<evidence type="ECO:0000256" key="1">
    <source>
        <dbReference type="ARBA" id="ARBA00004651"/>
    </source>
</evidence>
<keyword evidence="9 10" id="KW-0807">Transducer</keyword>
<dbReference type="PANTHER" id="PTHR21137:SF35">
    <property type="entry name" value="ODORANT RECEPTOR 19A-RELATED"/>
    <property type="match status" value="1"/>
</dbReference>
<keyword evidence="2" id="KW-1003">Cell membrane</keyword>
<dbReference type="EMBL" id="AJVK01069027">
    <property type="status" value="NOT_ANNOTATED_CDS"/>
    <property type="molecule type" value="Genomic_DNA"/>
</dbReference>
<evidence type="ECO:0000256" key="5">
    <source>
        <dbReference type="ARBA" id="ARBA00022725"/>
    </source>
</evidence>
<evidence type="ECO:0000313" key="11">
    <source>
        <dbReference type="EnsemblMetazoa" id="PPAI013143-PA"/>
    </source>
</evidence>
<feature type="transmembrane region" description="Helical" evidence="10">
    <location>
        <begin position="136"/>
        <end position="154"/>
    </location>
</feature>
<name>A0A3F2ZE86_PHLPP</name>
<evidence type="ECO:0000256" key="4">
    <source>
        <dbReference type="ARBA" id="ARBA00022692"/>
    </source>
</evidence>
<keyword evidence="4 10" id="KW-0812">Transmembrane</keyword>
<keyword evidence="12" id="KW-1185">Reference proteome</keyword>
<protein>
    <recommendedName>
        <fullName evidence="10">Odorant receptor</fullName>
    </recommendedName>
</protein>
<evidence type="ECO:0000256" key="3">
    <source>
        <dbReference type="ARBA" id="ARBA00022606"/>
    </source>
</evidence>
<dbReference type="Proteomes" id="UP000092462">
    <property type="component" value="Unassembled WGS sequence"/>
</dbReference>
<comment type="caution">
    <text evidence="10">Lacks conserved residue(s) required for the propagation of feature annotation.</text>
</comment>
<reference evidence="11" key="1">
    <citation type="submission" date="2022-08" db="UniProtKB">
        <authorList>
            <consortium name="EnsemblMetazoa"/>
        </authorList>
    </citation>
    <scope>IDENTIFICATION</scope>
    <source>
        <strain evidence="11">Israel</strain>
    </source>
</reference>
<evidence type="ECO:0000256" key="8">
    <source>
        <dbReference type="ARBA" id="ARBA00023170"/>
    </source>
</evidence>
<evidence type="ECO:0000256" key="9">
    <source>
        <dbReference type="ARBA" id="ARBA00023224"/>
    </source>
</evidence>
<comment type="similarity">
    <text evidence="10">Belongs to the insect chemoreceptor superfamily. Heteromeric odorant receptor channel (TC 1.A.69) family.</text>
</comment>
<evidence type="ECO:0000256" key="10">
    <source>
        <dbReference type="RuleBase" id="RU351113"/>
    </source>
</evidence>
<feature type="transmembrane region" description="Helical" evidence="10">
    <location>
        <begin position="37"/>
        <end position="59"/>
    </location>
</feature>
<sequence>MPVIRKLQIFDQIKPRLQFGIKIATCYVSTEPLWQRILIITSFISTILCFVSAVLHVIYTFQGQFTGNLAMSLMFCSGSGQVLFKSIFMRYHRKSILELLDKVKSLHNDVENEELNYIAAKNLTKFSNIWETCYKFGKAIIIITVFGFSIANIVKGKSGVILQLPLIPTDLFYFTHIMLLSQFLFLSLAALVVFYMDICIAFFGFEIMADSDILYDYISAKKEQIQEDPDFLKIITARYCEIVDNINRFNNIISLTNLVQFISSAFLNFAILFFIRSYPRNPLGYILILTVLVQLFLPCVFGEFIKIKMERLSTILYLTNWQDLSLKDQKSFLIVLGMTQREYGLRAAGMYDVNIYTFIKIVKMATSWCAFIFTLETTN</sequence>
<dbReference type="VEuPathDB" id="VectorBase:PPAPM1_008726"/>
<dbReference type="GO" id="GO:0007165">
    <property type="term" value="P:signal transduction"/>
    <property type="evidence" value="ECO:0007669"/>
    <property type="project" value="UniProtKB-KW"/>
</dbReference>
<dbReference type="VEuPathDB" id="VectorBase:PPAI013143"/>